<organism evidence="6 7">
    <name type="scientific">Kalanchoe fedtschenkoi</name>
    <name type="common">Lavender scallops</name>
    <name type="synonym">South American air plant</name>
    <dbReference type="NCBI Taxonomy" id="63787"/>
    <lineage>
        <taxon>Eukaryota</taxon>
        <taxon>Viridiplantae</taxon>
        <taxon>Streptophyta</taxon>
        <taxon>Embryophyta</taxon>
        <taxon>Tracheophyta</taxon>
        <taxon>Spermatophyta</taxon>
        <taxon>Magnoliopsida</taxon>
        <taxon>eudicotyledons</taxon>
        <taxon>Gunneridae</taxon>
        <taxon>Pentapetalae</taxon>
        <taxon>Saxifragales</taxon>
        <taxon>Crassulaceae</taxon>
        <taxon>Kalanchoe</taxon>
    </lineage>
</organism>
<dbReference type="Proteomes" id="UP000594263">
    <property type="component" value="Unplaced"/>
</dbReference>
<dbReference type="InterPro" id="IPR035595">
    <property type="entry name" value="UDP_glycos_trans_CS"/>
</dbReference>
<sequence>MAHIAMLPSPGMGHLIPMAEFAKRLVHHHNFTVTFIIPADAPPSSAYNKVLTSLPSSIDHIVLPLVDLSDAPPNSRIETLISLTVARSLPSLRDALLASSKKPLALLVDLFGTDAFDPAIDLGIPPYIFFPSTAMTLSLFFYMPELHRSVSCEYRDMTDLVRIPGCVPIRGSDLLDPVQDRKDDAYKWVIHHSSRYPMAHGVIENSFAELGPGPLKFLQSRNPPVYAVGPLIKMDYELDASGSDIIAWLDHQPSSSVLFVSFGSGGTLTFDQLTELAHGLESSQQRFLWVVRSPNRIPNGTYFTVQSQKDPLAYLPQGFLERTKGRGLVVPNWAPQAQILSHGSTGGFMSHCGWNSILESVVHGVPIIAWPLYAEQKMNAIIVTEEVKVALRPPGVGERLVERVEVATVAKALMEGEEGKRVRNRMKVLKEAAARAIGDDGASTKAIAELAQKWRNSSTGI</sequence>
<proteinExistence type="inferred from homology"/>
<evidence type="ECO:0000256" key="2">
    <source>
        <dbReference type="ARBA" id="ARBA00022676"/>
    </source>
</evidence>
<keyword evidence="2 4" id="KW-0328">Glycosyltransferase</keyword>
<comment type="similarity">
    <text evidence="1 4">Belongs to the UDP-glycosyltransferase family.</text>
</comment>
<dbReference type="EC" id="2.4.1.-" evidence="5"/>
<evidence type="ECO:0000313" key="6">
    <source>
        <dbReference type="EnsemblPlants" id="Kaladp0066s0077.1.v1.1.CDS.1"/>
    </source>
</evidence>
<dbReference type="AlphaFoldDB" id="A0A7N0UFW1"/>
<dbReference type="FunFam" id="3.40.50.2000:FF:000051">
    <property type="entry name" value="Glycosyltransferase"/>
    <property type="match status" value="1"/>
</dbReference>
<name>A0A7N0UFW1_KALFE</name>
<evidence type="ECO:0000256" key="3">
    <source>
        <dbReference type="ARBA" id="ARBA00022679"/>
    </source>
</evidence>
<dbReference type="SUPFAM" id="SSF53756">
    <property type="entry name" value="UDP-Glycosyltransferase/glycogen phosphorylase"/>
    <property type="match status" value="1"/>
</dbReference>
<evidence type="ECO:0000256" key="1">
    <source>
        <dbReference type="ARBA" id="ARBA00009995"/>
    </source>
</evidence>
<evidence type="ECO:0000313" key="7">
    <source>
        <dbReference type="Proteomes" id="UP000594263"/>
    </source>
</evidence>
<keyword evidence="7" id="KW-1185">Reference proteome</keyword>
<dbReference type="Gramene" id="Kaladp0066s0077.1.v1.1">
    <property type="protein sequence ID" value="Kaladp0066s0077.1.v1.1.CDS.1"/>
    <property type="gene ID" value="Kaladp0066s0077.v1.1"/>
</dbReference>
<dbReference type="FunFam" id="3.40.50.2000:FF:000054">
    <property type="entry name" value="Glycosyltransferase"/>
    <property type="match status" value="1"/>
</dbReference>
<dbReference type="OMA" id="GTKFLWV"/>
<dbReference type="Pfam" id="PF00201">
    <property type="entry name" value="UDPGT"/>
    <property type="match status" value="1"/>
</dbReference>
<reference evidence="6" key="1">
    <citation type="submission" date="2021-01" db="UniProtKB">
        <authorList>
            <consortium name="EnsemblPlants"/>
        </authorList>
    </citation>
    <scope>IDENTIFICATION</scope>
</reference>
<dbReference type="PROSITE" id="PS00375">
    <property type="entry name" value="UDPGT"/>
    <property type="match status" value="1"/>
</dbReference>
<dbReference type="InterPro" id="IPR002213">
    <property type="entry name" value="UDP_glucos_trans"/>
</dbReference>
<evidence type="ECO:0000256" key="4">
    <source>
        <dbReference type="RuleBase" id="RU003718"/>
    </source>
</evidence>
<dbReference type="CDD" id="cd03784">
    <property type="entry name" value="GT1_Gtf-like"/>
    <property type="match status" value="1"/>
</dbReference>
<dbReference type="PANTHER" id="PTHR48046">
    <property type="entry name" value="UDP-GLYCOSYLTRANSFERASE 72E1"/>
    <property type="match status" value="1"/>
</dbReference>
<accession>A0A7N0UFW1</accession>
<evidence type="ECO:0000256" key="5">
    <source>
        <dbReference type="RuleBase" id="RU362057"/>
    </source>
</evidence>
<dbReference type="Gene3D" id="3.40.50.2000">
    <property type="entry name" value="Glycogen Phosphorylase B"/>
    <property type="match status" value="2"/>
</dbReference>
<dbReference type="PANTHER" id="PTHR48046:SF6">
    <property type="entry name" value="GLYCOSYLTRANSFERASE"/>
    <property type="match status" value="1"/>
</dbReference>
<dbReference type="EnsemblPlants" id="Kaladp0066s0077.1.v1.1">
    <property type="protein sequence ID" value="Kaladp0066s0077.1.v1.1.CDS.1"/>
    <property type="gene ID" value="Kaladp0066s0077.v1.1"/>
</dbReference>
<keyword evidence="3 4" id="KW-0808">Transferase</keyword>
<protein>
    <recommendedName>
        <fullName evidence="5">Glycosyltransferase</fullName>
        <ecNumber evidence="5">2.4.1.-</ecNumber>
    </recommendedName>
</protein>
<dbReference type="GO" id="GO:0008194">
    <property type="term" value="F:UDP-glycosyltransferase activity"/>
    <property type="evidence" value="ECO:0007669"/>
    <property type="project" value="InterPro"/>
</dbReference>